<gene>
    <name evidence="2" type="ORF">GIS00_17210</name>
</gene>
<sequence length="280" mass="29486">MPVLVMGATGNTGAAVTGALRAQGIEVLAVSRRAQEWPSGVRGVVADVNDPDGLRSAARDATGAYLLSGYPAEAGLLDSLPADAPVVLLSSSSVALDPERARSNPVAGYHLGSEEAVRASGHPWTILRPNSFMANALRWLPQLRDGDVVRGQFGDIPVAVVDPDDIGAVAAAAFADPSVHAARTYRLSGPAALTPAEQVRILGEGIGRSLRFEGWDDEQARTEMGRDMPAEYVDAFFGIFRGGLADETTVQPDVGRVLGRPPATFAGWVARHAAEFRRPV</sequence>
<dbReference type="Gene3D" id="3.90.25.10">
    <property type="entry name" value="UDP-galactose 4-epimerase, domain 1"/>
    <property type="match status" value="1"/>
</dbReference>
<name>A0A7K1FND5_9ACTN</name>
<dbReference type="PANTHER" id="PTHR43162:SF1">
    <property type="entry name" value="PRESTALK A DIFFERENTIATION PROTEIN A"/>
    <property type="match status" value="1"/>
</dbReference>
<keyword evidence="3" id="KW-1185">Reference proteome</keyword>
<dbReference type="RefSeq" id="WP_154769635.1">
    <property type="nucleotide sequence ID" value="NZ_WLYK01000006.1"/>
</dbReference>
<dbReference type="EMBL" id="WLYK01000006">
    <property type="protein sequence ID" value="MTD15675.1"/>
    <property type="molecule type" value="Genomic_DNA"/>
</dbReference>
<dbReference type="Proteomes" id="UP000460221">
    <property type="component" value="Unassembled WGS sequence"/>
</dbReference>
<dbReference type="AlphaFoldDB" id="A0A7K1FND5"/>
<dbReference type="Pfam" id="PF13460">
    <property type="entry name" value="NAD_binding_10"/>
    <property type="match status" value="1"/>
</dbReference>
<evidence type="ECO:0000313" key="3">
    <source>
        <dbReference type="Proteomes" id="UP000460221"/>
    </source>
</evidence>
<reference evidence="2 3" key="1">
    <citation type="submission" date="2019-11" db="EMBL/GenBank/DDBJ databases">
        <authorList>
            <person name="Jiang L.-Q."/>
        </authorList>
    </citation>
    <scope>NUCLEOTIDE SEQUENCE [LARGE SCALE GENOMIC DNA]</scope>
    <source>
        <strain evidence="2 3">YIM 132087</strain>
    </source>
</reference>
<comment type="caution">
    <text evidence="2">The sequence shown here is derived from an EMBL/GenBank/DDBJ whole genome shotgun (WGS) entry which is preliminary data.</text>
</comment>
<evidence type="ECO:0000313" key="2">
    <source>
        <dbReference type="EMBL" id="MTD15675.1"/>
    </source>
</evidence>
<feature type="domain" description="NAD(P)-binding" evidence="1">
    <location>
        <begin position="7"/>
        <end position="176"/>
    </location>
</feature>
<dbReference type="Gene3D" id="3.40.50.720">
    <property type="entry name" value="NAD(P)-binding Rossmann-like Domain"/>
    <property type="match status" value="1"/>
</dbReference>
<dbReference type="InterPro" id="IPR051604">
    <property type="entry name" value="Ergot_Alk_Oxidoreductase"/>
</dbReference>
<proteinExistence type="predicted"/>
<evidence type="ECO:0000259" key="1">
    <source>
        <dbReference type="Pfam" id="PF13460"/>
    </source>
</evidence>
<dbReference type="InterPro" id="IPR016040">
    <property type="entry name" value="NAD(P)-bd_dom"/>
</dbReference>
<dbReference type="PANTHER" id="PTHR43162">
    <property type="match status" value="1"/>
</dbReference>
<accession>A0A7K1FND5</accession>
<dbReference type="SUPFAM" id="SSF51735">
    <property type="entry name" value="NAD(P)-binding Rossmann-fold domains"/>
    <property type="match status" value="1"/>
</dbReference>
<organism evidence="2 3">
    <name type="scientific">Nakamurella alba</name>
    <dbReference type="NCBI Taxonomy" id="2665158"/>
    <lineage>
        <taxon>Bacteria</taxon>
        <taxon>Bacillati</taxon>
        <taxon>Actinomycetota</taxon>
        <taxon>Actinomycetes</taxon>
        <taxon>Nakamurellales</taxon>
        <taxon>Nakamurellaceae</taxon>
        <taxon>Nakamurella</taxon>
    </lineage>
</organism>
<dbReference type="InterPro" id="IPR036291">
    <property type="entry name" value="NAD(P)-bd_dom_sf"/>
</dbReference>
<protein>
    <submittedName>
        <fullName evidence="2">NAD(P)H-binding protein</fullName>
    </submittedName>
</protein>